<name>A0ABR6GWE0_9BURK</name>
<evidence type="ECO:0000313" key="4">
    <source>
        <dbReference type="Proteomes" id="UP000574369"/>
    </source>
</evidence>
<comment type="caution">
    <text evidence="3">The sequence shown here is derived from an EMBL/GenBank/DDBJ whole genome shotgun (WGS) entry which is preliminary data.</text>
</comment>
<keyword evidence="2" id="KW-1133">Transmembrane helix</keyword>
<evidence type="ECO:0000256" key="2">
    <source>
        <dbReference type="SAM" id="Phobius"/>
    </source>
</evidence>
<dbReference type="RefSeq" id="WP_184295204.1">
    <property type="nucleotide sequence ID" value="NZ_JACHXO010000007.1"/>
</dbReference>
<accession>A0ABR6GWE0</accession>
<organism evidence="3 4">
    <name type="scientific">Roseateles terrae</name>
    <dbReference type="NCBI Taxonomy" id="431060"/>
    <lineage>
        <taxon>Bacteria</taxon>
        <taxon>Pseudomonadati</taxon>
        <taxon>Pseudomonadota</taxon>
        <taxon>Betaproteobacteria</taxon>
        <taxon>Burkholderiales</taxon>
        <taxon>Sphaerotilaceae</taxon>
        <taxon>Roseateles</taxon>
    </lineage>
</organism>
<feature type="transmembrane region" description="Helical" evidence="2">
    <location>
        <begin position="54"/>
        <end position="76"/>
    </location>
</feature>
<feature type="region of interest" description="Disordered" evidence="1">
    <location>
        <begin position="379"/>
        <end position="399"/>
    </location>
</feature>
<proteinExistence type="predicted"/>
<gene>
    <name evidence="3" type="ORF">FHS28_003839</name>
</gene>
<keyword evidence="2" id="KW-0812">Transmembrane</keyword>
<dbReference type="Proteomes" id="UP000574369">
    <property type="component" value="Unassembled WGS sequence"/>
</dbReference>
<feature type="compositionally biased region" description="Basic and acidic residues" evidence="1">
    <location>
        <begin position="380"/>
        <end position="399"/>
    </location>
</feature>
<feature type="transmembrane region" description="Helical" evidence="2">
    <location>
        <begin position="7"/>
        <end position="34"/>
    </location>
</feature>
<protein>
    <submittedName>
        <fullName evidence="3">Uncharacterized protein</fullName>
    </submittedName>
</protein>
<dbReference type="EMBL" id="JACHXO010000007">
    <property type="protein sequence ID" value="MBB3196427.1"/>
    <property type="molecule type" value="Genomic_DNA"/>
</dbReference>
<keyword evidence="2" id="KW-0472">Membrane</keyword>
<evidence type="ECO:0000256" key="1">
    <source>
        <dbReference type="SAM" id="MobiDB-lite"/>
    </source>
</evidence>
<keyword evidence="4" id="KW-1185">Reference proteome</keyword>
<sequence length="399" mass="42492">MAEPSRGWAWVIGSPAFAAVVTLLVVMAGAAASLFTEGIRSHSPMPIPDGTSALGAWLFWSLSIVAVGALLVNQVILRRTSLQERADLDNSLKKLDTAVRRLNTLPNEAFLPSFQDSYGEAFAVAVLAIASPEVRAAQVDAAIRAVLAALADTARDFDGGEDDAVYRAHLMLFRPREMRSLVSDSLGLPTISSQHLEYAGALETVVELSTSLTARGEIDAALVTIHLPIPAEGMDYFDADLGRTRSSLIPGAATSYVKGTFDSFATIDDFLARLKESSLDRTHVGTIQRYFVEGTGRSIRSFATLPVMDLTLSGVGSDEGASGRAAHPLAVLVLQSSAIGLLADNGATLFAPLAGPFLNLLAMLLLRREEFVGTLTATPTEDRQTSQGPLHHEQTSFQA</sequence>
<evidence type="ECO:0000313" key="3">
    <source>
        <dbReference type="EMBL" id="MBB3196427.1"/>
    </source>
</evidence>
<reference evidence="3 4" key="1">
    <citation type="submission" date="2020-08" db="EMBL/GenBank/DDBJ databases">
        <title>Genomic Encyclopedia of Type Strains, Phase III (KMG-III): the genomes of soil and plant-associated and newly described type strains.</title>
        <authorList>
            <person name="Whitman W."/>
        </authorList>
    </citation>
    <scope>NUCLEOTIDE SEQUENCE [LARGE SCALE GENOMIC DNA]</scope>
    <source>
        <strain evidence="3 4">CECT 7247</strain>
    </source>
</reference>